<accession>A0AAW6CXK8</accession>
<feature type="compositionally biased region" description="Basic and acidic residues" evidence="1">
    <location>
        <begin position="35"/>
        <end position="46"/>
    </location>
</feature>
<reference evidence="2" key="1">
    <citation type="submission" date="2023-01" db="EMBL/GenBank/DDBJ databases">
        <title>Human gut microbiome strain richness.</title>
        <authorList>
            <person name="Chen-Liaw A."/>
        </authorList>
    </citation>
    <scope>NUCLEOTIDE SEQUENCE</scope>
    <source>
        <strain evidence="2">1001283st1_G1_1001283B150217_161031</strain>
    </source>
</reference>
<dbReference type="AlphaFoldDB" id="A0AAW6CXK8"/>
<evidence type="ECO:0000313" key="2">
    <source>
        <dbReference type="EMBL" id="MDB8002629.1"/>
    </source>
</evidence>
<gene>
    <name evidence="2" type="ORF">PNE09_00960</name>
</gene>
<sequence>MKGKTKVIISDELIEKVLDDMEKAQETVDEDWDEESRKDWEEKMNS</sequence>
<feature type="region of interest" description="Disordered" evidence="1">
    <location>
        <begin position="24"/>
        <end position="46"/>
    </location>
</feature>
<dbReference type="EMBL" id="JAQLXW010000001">
    <property type="protein sequence ID" value="MDB8002629.1"/>
    <property type="molecule type" value="Genomic_DNA"/>
</dbReference>
<dbReference type="Proteomes" id="UP001210809">
    <property type="component" value="Unassembled WGS sequence"/>
</dbReference>
<proteinExistence type="predicted"/>
<protein>
    <submittedName>
        <fullName evidence="2">Uncharacterized protein</fullName>
    </submittedName>
</protein>
<comment type="caution">
    <text evidence="2">The sequence shown here is derived from an EMBL/GenBank/DDBJ whole genome shotgun (WGS) entry which is preliminary data.</text>
</comment>
<evidence type="ECO:0000313" key="3">
    <source>
        <dbReference type="Proteomes" id="UP001210809"/>
    </source>
</evidence>
<evidence type="ECO:0000256" key="1">
    <source>
        <dbReference type="SAM" id="MobiDB-lite"/>
    </source>
</evidence>
<name>A0AAW6CXK8_9FIRM</name>
<organism evidence="2 3">
    <name type="scientific">[Eubacterium] siraeum</name>
    <dbReference type="NCBI Taxonomy" id="39492"/>
    <lineage>
        <taxon>Bacteria</taxon>
        <taxon>Bacillati</taxon>
        <taxon>Bacillota</taxon>
        <taxon>Clostridia</taxon>
        <taxon>Eubacteriales</taxon>
        <taxon>Oscillospiraceae</taxon>
        <taxon>Oscillospiraceae incertae sedis</taxon>
    </lineage>
</organism>